<keyword evidence="3 6" id="KW-0326">Glycosidase</keyword>
<accession>A0A086A588</accession>
<dbReference type="Pfam" id="PF04616">
    <property type="entry name" value="Glyco_hydro_43"/>
    <property type="match status" value="1"/>
</dbReference>
<evidence type="ECO:0000313" key="10">
    <source>
        <dbReference type="Proteomes" id="UP000028705"/>
    </source>
</evidence>
<evidence type="ECO:0000256" key="7">
    <source>
        <dbReference type="SAM" id="SignalP"/>
    </source>
</evidence>
<evidence type="ECO:0000256" key="1">
    <source>
        <dbReference type="ARBA" id="ARBA00009865"/>
    </source>
</evidence>
<dbReference type="PANTHER" id="PTHR42812:SF12">
    <property type="entry name" value="BETA-XYLOSIDASE-RELATED"/>
    <property type="match status" value="1"/>
</dbReference>
<proteinExistence type="inferred from homology"/>
<evidence type="ECO:0000256" key="2">
    <source>
        <dbReference type="ARBA" id="ARBA00022801"/>
    </source>
</evidence>
<name>A0A086A588_9FLAO</name>
<evidence type="ECO:0000313" key="9">
    <source>
        <dbReference type="EMBL" id="KFF11852.1"/>
    </source>
</evidence>
<dbReference type="InterPro" id="IPR006710">
    <property type="entry name" value="Glyco_hydro_43"/>
</dbReference>
<feature type="chain" id="PRO_5001802291" evidence="7">
    <location>
        <begin position="26"/>
        <end position="551"/>
    </location>
</feature>
<dbReference type="AlphaFoldDB" id="A0A086A588"/>
<feature type="active site" description="Proton donor" evidence="4">
    <location>
        <position position="220"/>
    </location>
</feature>
<dbReference type="InterPro" id="IPR013320">
    <property type="entry name" value="ConA-like_dom_sf"/>
</dbReference>
<sequence length="551" mass="62033">MKKRKNTLNALALMVLSATVSFFHAQEKPYVSEVWTADQGKNYRNPILYADYSDPDVTRVGNDYYMTASSFNEAPGLPILHSKDMVNWKLVNYALPDVLPSENFSTPKRGDGVWAPSIRFHKGEFYIYWGDPDYGIYMVKTKNPLRAWEKPVLVMEGKGLIDSCPFWDDDGRAYLVHGWAGSRAGVKSLLSINTMNPEGTKVLDKGVHVFDGHDAHPTVEGPKLYKRNGYYYIFAPAGGVATGWQLVIRSKNIYGPYEEKIVLEQGSTKINGPHQGAWVDTPSGEDWFYHFQDVDTYGRIVHLQPMKWEKDWPVMGIDNNKNGIGEPVLTYKKPDVGQSYPIVTPPETDEFEGKELGLQWQWSANPNIVWSSKLPGQQFLRLFSMKVPEGEKNLWNVPNLLTQKFPAPNFTASTKVKLTPEDAKEGKTAGLLVMGLDHQSIVITNKPDGYYLQLRRAEKADKGGEEKILFETKLKGNEAYLKVTVSEPNGLCQFSYSENGKSFTKAGDIFQAKPGKWIGAKVGLYSVSTAKAPRGGYADFDWFRITKKISY</sequence>
<protein>
    <submittedName>
        <fullName evidence="9">Glycoside hydrolase</fullName>
    </submittedName>
</protein>
<dbReference type="GO" id="GO:0005975">
    <property type="term" value="P:carbohydrate metabolic process"/>
    <property type="evidence" value="ECO:0007669"/>
    <property type="project" value="InterPro"/>
</dbReference>
<evidence type="ECO:0000256" key="4">
    <source>
        <dbReference type="PIRSR" id="PIRSR606710-1"/>
    </source>
</evidence>
<dbReference type="InterPro" id="IPR041542">
    <property type="entry name" value="GH43_C2"/>
</dbReference>
<dbReference type="SUPFAM" id="SSF75005">
    <property type="entry name" value="Arabinanase/levansucrase/invertase"/>
    <property type="match status" value="1"/>
</dbReference>
<comment type="caution">
    <text evidence="9">The sequence shown here is derived from an EMBL/GenBank/DDBJ whole genome shotgun (WGS) entry which is preliminary data.</text>
</comment>
<reference evidence="9 10" key="1">
    <citation type="submission" date="2014-07" db="EMBL/GenBank/DDBJ databases">
        <title>Genome of Chryseobacterium soli DSM 19298.</title>
        <authorList>
            <person name="Stropko S.J."/>
            <person name="Pipes S.E."/>
            <person name="Newman J."/>
        </authorList>
    </citation>
    <scope>NUCLEOTIDE SEQUENCE [LARGE SCALE GENOMIC DNA]</scope>
    <source>
        <strain evidence="9 10">DSM 19298</strain>
    </source>
</reference>
<dbReference type="RefSeq" id="WP_034712554.1">
    <property type="nucleotide sequence ID" value="NZ_JPRH01000005.1"/>
</dbReference>
<feature type="signal peptide" evidence="7">
    <location>
        <begin position="1"/>
        <end position="25"/>
    </location>
</feature>
<dbReference type="EMBL" id="JPRH01000005">
    <property type="protein sequence ID" value="KFF11852.1"/>
    <property type="molecule type" value="Genomic_DNA"/>
</dbReference>
<feature type="site" description="Important for catalytic activity, responsible for pKa modulation of the active site Glu and correct orientation of both the proton donor and substrate" evidence="5">
    <location>
        <position position="162"/>
    </location>
</feature>
<keyword evidence="7" id="KW-0732">Signal</keyword>
<gene>
    <name evidence="9" type="ORF">IW15_14295</name>
</gene>
<dbReference type="Gene3D" id="2.115.10.20">
    <property type="entry name" value="Glycosyl hydrolase domain, family 43"/>
    <property type="match status" value="1"/>
</dbReference>
<comment type="similarity">
    <text evidence="1 6">Belongs to the glycosyl hydrolase 43 family.</text>
</comment>
<dbReference type="CDD" id="cd09001">
    <property type="entry name" value="GH43_FsAxh1-like"/>
    <property type="match status" value="1"/>
</dbReference>
<feature type="active site" description="Proton acceptor" evidence="4">
    <location>
        <position position="54"/>
    </location>
</feature>
<dbReference type="InterPro" id="IPR023296">
    <property type="entry name" value="Glyco_hydro_beta-prop_sf"/>
</dbReference>
<dbReference type="Pfam" id="PF17851">
    <property type="entry name" value="GH43_C2"/>
    <property type="match status" value="1"/>
</dbReference>
<keyword evidence="10" id="KW-1185">Reference proteome</keyword>
<dbReference type="PANTHER" id="PTHR42812">
    <property type="entry name" value="BETA-XYLOSIDASE"/>
    <property type="match status" value="1"/>
</dbReference>
<dbReference type="InterPro" id="IPR051795">
    <property type="entry name" value="Glycosyl_Hydrlase_43"/>
</dbReference>
<feature type="domain" description="Beta-xylosidase C-terminal Concanavalin A-like" evidence="8">
    <location>
        <begin position="348"/>
        <end position="545"/>
    </location>
</feature>
<organism evidence="9 10">
    <name type="scientific">Chryseobacterium soli</name>
    <dbReference type="NCBI Taxonomy" id="445961"/>
    <lineage>
        <taxon>Bacteria</taxon>
        <taxon>Pseudomonadati</taxon>
        <taxon>Bacteroidota</taxon>
        <taxon>Flavobacteriia</taxon>
        <taxon>Flavobacteriales</taxon>
        <taxon>Weeksellaceae</taxon>
        <taxon>Chryseobacterium group</taxon>
        <taxon>Chryseobacterium</taxon>
    </lineage>
</organism>
<dbReference type="eggNOG" id="COG3507">
    <property type="taxonomic scope" value="Bacteria"/>
</dbReference>
<keyword evidence="2 6" id="KW-0378">Hydrolase</keyword>
<dbReference type="GO" id="GO:0004553">
    <property type="term" value="F:hydrolase activity, hydrolyzing O-glycosyl compounds"/>
    <property type="evidence" value="ECO:0007669"/>
    <property type="project" value="InterPro"/>
</dbReference>
<dbReference type="Gene3D" id="2.60.120.200">
    <property type="match status" value="1"/>
</dbReference>
<dbReference type="SUPFAM" id="SSF49899">
    <property type="entry name" value="Concanavalin A-like lectins/glucanases"/>
    <property type="match status" value="1"/>
</dbReference>
<evidence type="ECO:0000259" key="8">
    <source>
        <dbReference type="Pfam" id="PF17851"/>
    </source>
</evidence>
<dbReference type="STRING" id="445961.IW15_14295"/>
<evidence type="ECO:0000256" key="3">
    <source>
        <dbReference type="ARBA" id="ARBA00023295"/>
    </source>
</evidence>
<evidence type="ECO:0000256" key="5">
    <source>
        <dbReference type="PIRSR" id="PIRSR606710-2"/>
    </source>
</evidence>
<dbReference type="Proteomes" id="UP000028705">
    <property type="component" value="Unassembled WGS sequence"/>
</dbReference>
<evidence type="ECO:0000256" key="6">
    <source>
        <dbReference type="RuleBase" id="RU361187"/>
    </source>
</evidence>